<dbReference type="PANTHER" id="PTHR33050:SF7">
    <property type="entry name" value="RIBONUCLEASE H"/>
    <property type="match status" value="1"/>
</dbReference>
<dbReference type="Gene3D" id="3.30.70.270">
    <property type="match status" value="1"/>
</dbReference>
<feature type="region of interest" description="Disordered" evidence="1">
    <location>
        <begin position="179"/>
        <end position="200"/>
    </location>
</feature>
<evidence type="ECO:0000256" key="1">
    <source>
        <dbReference type="SAM" id="MobiDB-lite"/>
    </source>
</evidence>
<keyword evidence="4" id="KW-1185">Reference proteome</keyword>
<feature type="region of interest" description="Disordered" evidence="1">
    <location>
        <begin position="141"/>
        <end position="160"/>
    </location>
</feature>
<dbReference type="InParanoid" id="E3NVR0"/>
<dbReference type="SUPFAM" id="SSF56672">
    <property type="entry name" value="DNA/RNA polymerases"/>
    <property type="match status" value="1"/>
</dbReference>
<dbReference type="EMBL" id="DS271087">
    <property type="protein sequence ID" value="EFO98983.1"/>
    <property type="molecule type" value="Genomic_DNA"/>
</dbReference>
<gene>
    <name evidence="3" type="ORF">CRE_10791</name>
</gene>
<dbReference type="PANTHER" id="PTHR33050">
    <property type="entry name" value="REVERSE TRANSCRIPTASE DOMAIN-CONTAINING PROTEIN"/>
    <property type="match status" value="1"/>
</dbReference>
<proteinExistence type="predicted"/>
<accession>E3NVR0</accession>
<dbReference type="OrthoDB" id="10068174at2759"/>
<dbReference type="STRING" id="31234.E3NVR0"/>
<dbReference type="CDD" id="cd03714">
    <property type="entry name" value="RT_DIRS1"/>
    <property type="match status" value="1"/>
</dbReference>
<dbReference type="InterPro" id="IPR000477">
    <property type="entry name" value="RT_dom"/>
</dbReference>
<evidence type="ECO:0000313" key="4">
    <source>
        <dbReference type="Proteomes" id="UP000008281"/>
    </source>
</evidence>
<name>E3NVR0_CAERE</name>
<dbReference type="eggNOG" id="KOG0017">
    <property type="taxonomic scope" value="Eukaryota"/>
</dbReference>
<evidence type="ECO:0000259" key="2">
    <source>
        <dbReference type="PROSITE" id="PS50878"/>
    </source>
</evidence>
<dbReference type="Pfam" id="PF00078">
    <property type="entry name" value="RVT_1"/>
    <property type="match status" value="1"/>
</dbReference>
<dbReference type="HOGENOM" id="CLU_024274_0_0_1"/>
<dbReference type="PROSITE" id="PS50878">
    <property type="entry name" value="RT_POL"/>
    <property type="match status" value="1"/>
</dbReference>
<dbReference type="AlphaFoldDB" id="E3NVR0"/>
<evidence type="ECO:0000313" key="3">
    <source>
        <dbReference type="EMBL" id="EFO98983.1"/>
    </source>
</evidence>
<dbReference type="Gene3D" id="3.10.10.10">
    <property type="entry name" value="HIV Type 1 Reverse Transcriptase, subunit A, domain 1"/>
    <property type="match status" value="1"/>
</dbReference>
<sequence>MADEDTQSTQLGEIIRKNVEAMLGSVLAAVRQPEVAPKLSAKGLQKQADFNVKVANLLSKKVDEYPDDEDFKKIFDLIKARNAELELLDKDPRAAAMMEKATALASLTNASNGGISDPTQLMVLASLLPGDAGPLKRRRMNEPSHSQWFRGAGASRGESSTRYYKNSNTNGYGYQRFGHSQGSERARSQVGPNPVYPQPEGLRKSAGRYLDFIKSEVFKLVESGAVAVTESPIVISPLHVVEQGEKKRLILDLSEFNKNLSPPKFTLETWKHARPELVRMRFAATFDFKSGYHHVKIEENSSELLAFSLTDPPTAPYFKFRALPFGLSTAPWLFTKIFRPIVGKWRRNGIKIWLYIDDGLIVAETEEDLIRAVSIVKSDLERLGVALADEKCKWEPSSVFTWLGFVGDLTKKTVRLSDKRYQAVLHRLEVLKRSPAPSVLDRERFLGSLSSMLLVTGSEGMARSKLMQMTVATARRGQWPETRRIEKTEGELGEIQFWSENMRRLSTTSLEENFRPVWKAYTDASADGMGAILKNLEGEVICRISEVGEGNFKNESSALREIKAMRMLARRISGWIKGSVVCYLDSQAAVAILTKGSMNLTLHEVAEQVWDAFQIVGAAKFLWIPREMNK</sequence>
<dbReference type="InterPro" id="IPR043502">
    <property type="entry name" value="DNA/RNA_pol_sf"/>
</dbReference>
<dbReference type="InterPro" id="IPR052055">
    <property type="entry name" value="Hepadnavirus_pol/RT"/>
</dbReference>
<organism evidence="4">
    <name type="scientific">Caenorhabditis remanei</name>
    <name type="common">Caenorhabditis vulgaris</name>
    <dbReference type="NCBI Taxonomy" id="31234"/>
    <lineage>
        <taxon>Eukaryota</taxon>
        <taxon>Metazoa</taxon>
        <taxon>Ecdysozoa</taxon>
        <taxon>Nematoda</taxon>
        <taxon>Chromadorea</taxon>
        <taxon>Rhabditida</taxon>
        <taxon>Rhabditina</taxon>
        <taxon>Rhabditomorpha</taxon>
        <taxon>Rhabditoidea</taxon>
        <taxon>Rhabditidae</taxon>
        <taxon>Peloderinae</taxon>
        <taxon>Caenorhabditis</taxon>
    </lineage>
</organism>
<feature type="non-terminal residue" evidence="3">
    <location>
        <position position="630"/>
    </location>
</feature>
<dbReference type="InterPro" id="IPR043128">
    <property type="entry name" value="Rev_trsase/Diguanyl_cyclase"/>
</dbReference>
<protein>
    <recommendedName>
        <fullName evidence="2">Reverse transcriptase domain-containing protein</fullName>
    </recommendedName>
</protein>
<feature type="domain" description="Reverse transcriptase" evidence="2">
    <location>
        <begin position="222"/>
        <end position="407"/>
    </location>
</feature>
<dbReference type="Proteomes" id="UP000008281">
    <property type="component" value="Unassembled WGS sequence"/>
</dbReference>
<reference evidence="3" key="1">
    <citation type="submission" date="2007-07" db="EMBL/GenBank/DDBJ databases">
        <title>PCAP assembly of the Caenorhabditis remanei genome.</title>
        <authorList>
            <consortium name="The Caenorhabditis remanei Sequencing Consortium"/>
            <person name="Wilson R.K."/>
        </authorList>
    </citation>
    <scope>NUCLEOTIDE SEQUENCE [LARGE SCALE GENOMIC DNA]</scope>
    <source>
        <strain evidence="3">PB4641</strain>
    </source>
</reference>